<dbReference type="CDD" id="cd00085">
    <property type="entry name" value="HNHc"/>
    <property type="match status" value="1"/>
</dbReference>
<evidence type="ECO:0000259" key="2">
    <source>
        <dbReference type="Pfam" id="PF02720"/>
    </source>
</evidence>
<feature type="region of interest" description="Disordered" evidence="1">
    <location>
        <begin position="432"/>
        <end position="452"/>
    </location>
</feature>
<reference evidence="3 4" key="1">
    <citation type="submission" date="2011-11" db="EMBL/GenBank/DDBJ databases">
        <title>Whole genome shotgun sequence of Gordonia araii NBRC 100433.</title>
        <authorList>
            <person name="Yoshida Y."/>
            <person name="Hosoyama A."/>
            <person name="Tsuchikane K."/>
            <person name="Katsumata H."/>
            <person name="Yamazaki S."/>
            <person name="Fujita N."/>
        </authorList>
    </citation>
    <scope>NUCLEOTIDE SEQUENCE [LARGE SCALE GENOMIC DNA]</scope>
    <source>
        <strain evidence="3 4">NBRC 100433</strain>
    </source>
</reference>
<accession>G7H510</accession>
<keyword evidence="4" id="KW-1185">Reference proteome</keyword>
<sequence>MPGGTERSVDYDIAEGFELPETPLALALLIDAATAKLADVAMGLASDAEVMGALKAIETARRRSAGVDAALLVEISDRNLYRIQGHSSVRRFLAQDLRLGPTEAKRRYETVLAIGKFTSLSGQPLPPSREPVAAGVAEGEISADHIHEIEAILAKVPSLCPNADTDRAVDILATAARTMAPQDLKPIGQRLLAHLDPDGKLTDDTDRQRQRGLTLCRQDRRLMSKITGEMTPALRAKFEVILHNWAAPGMNNPDDEHPVRGSIADLGESERDALADAVKRDTRTPAQRNHDALDTLCEWVLGHQALGRPDRIPAQLVVTAELSQLTSLAAGHPNGAALTTTGTLVPVADLIEVAAEANPWLEVFADKTREILDFGRGKRIATFSQRLALFGRDRGCTRPGCTEPFIRTQAHHAAADYAKGGRTDAAELTGACGPDNRNVGDKPGNWETTVITSGPEAGRIGWRMAGSDQPYRTNPVHHPEAFLKHLPSNGGASTGPASLRSTSPPRSSQPPQAECPRDESVSEQPPPENATTNRSRVESTLTALLDAA</sequence>
<dbReference type="AlphaFoldDB" id="G7H510"/>
<dbReference type="STRING" id="1073574.GOARA_063_01340"/>
<dbReference type="InterPro" id="IPR003870">
    <property type="entry name" value="DUF222"/>
</dbReference>
<name>G7H510_9ACTN</name>
<protein>
    <recommendedName>
        <fullName evidence="2">DUF222 domain-containing protein</fullName>
    </recommendedName>
</protein>
<organism evidence="3 4">
    <name type="scientific">Gordonia araii NBRC 100433</name>
    <dbReference type="NCBI Taxonomy" id="1073574"/>
    <lineage>
        <taxon>Bacteria</taxon>
        <taxon>Bacillati</taxon>
        <taxon>Actinomycetota</taxon>
        <taxon>Actinomycetes</taxon>
        <taxon>Mycobacteriales</taxon>
        <taxon>Gordoniaceae</taxon>
        <taxon>Gordonia</taxon>
    </lineage>
</organism>
<evidence type="ECO:0000256" key="1">
    <source>
        <dbReference type="SAM" id="MobiDB-lite"/>
    </source>
</evidence>
<evidence type="ECO:0000313" key="4">
    <source>
        <dbReference type="Proteomes" id="UP000035088"/>
    </source>
</evidence>
<evidence type="ECO:0000313" key="3">
    <source>
        <dbReference type="EMBL" id="GAB10935.1"/>
    </source>
</evidence>
<feature type="domain" description="DUF222" evidence="2">
    <location>
        <begin position="53"/>
        <end position="393"/>
    </location>
</feature>
<proteinExistence type="predicted"/>
<dbReference type="InterPro" id="IPR003615">
    <property type="entry name" value="HNH_nuc"/>
</dbReference>
<gene>
    <name evidence="3" type="ORF">GOARA_063_01340</name>
</gene>
<dbReference type="Proteomes" id="UP000035088">
    <property type="component" value="Unassembled WGS sequence"/>
</dbReference>
<comment type="caution">
    <text evidence="3">The sequence shown here is derived from an EMBL/GenBank/DDBJ whole genome shotgun (WGS) entry which is preliminary data.</text>
</comment>
<dbReference type="EMBL" id="BAEE01000063">
    <property type="protein sequence ID" value="GAB10935.1"/>
    <property type="molecule type" value="Genomic_DNA"/>
</dbReference>
<feature type="compositionally biased region" description="Low complexity" evidence="1">
    <location>
        <begin position="496"/>
        <end position="512"/>
    </location>
</feature>
<feature type="region of interest" description="Disordered" evidence="1">
    <location>
        <begin position="481"/>
        <end position="548"/>
    </location>
</feature>
<dbReference type="Pfam" id="PF02720">
    <property type="entry name" value="DUF222"/>
    <property type="match status" value="1"/>
</dbReference>
<feature type="compositionally biased region" description="Polar residues" evidence="1">
    <location>
        <begin position="529"/>
        <end position="542"/>
    </location>
</feature>